<feature type="transmembrane region" description="Helical" evidence="1">
    <location>
        <begin position="36"/>
        <end position="59"/>
    </location>
</feature>
<dbReference type="PANTHER" id="PTHR11161:SF72">
    <property type="entry name" value="FI21449P1"/>
    <property type="match status" value="1"/>
</dbReference>
<protein>
    <recommendedName>
        <fullName evidence="4">Nose resistant to fluoxetine protein 6-like</fullName>
    </recommendedName>
</protein>
<name>A0ABM5K6F3_DIAVI</name>
<accession>A0ABM5K6F3</accession>
<dbReference type="GeneID" id="126884026"/>
<feature type="transmembrane region" description="Helical" evidence="1">
    <location>
        <begin position="107"/>
        <end position="127"/>
    </location>
</feature>
<keyword evidence="3" id="KW-1185">Reference proteome</keyword>
<keyword evidence="1" id="KW-0812">Transmembrane</keyword>
<evidence type="ECO:0000256" key="1">
    <source>
        <dbReference type="SAM" id="Phobius"/>
    </source>
</evidence>
<sequence length="223" mass="25480">MFLHGMVLQIFDADPIYPPVTRYIEIHYLFSSLNMIFSYMSVPSVWPSTLIGVIFGVIYIKTKNFKVKPSTILNTIWCVTTLGLIYLSVRMGSVKINGVKRSMFGPIIKPLFCLGCAIGVYGMSHNLGGPVKKLMESKIFVVLSNCVYGIYLTHLLFIILINKFNEEPIYIDSWKLVKDYIISVILSLLFGIYFTLIVEEPGNMLQKKLLPQINKWEKISKTY</sequence>
<feature type="transmembrane region" description="Helical" evidence="1">
    <location>
        <begin position="71"/>
        <end position="87"/>
    </location>
</feature>
<evidence type="ECO:0008006" key="4">
    <source>
        <dbReference type="Google" id="ProtNLM"/>
    </source>
</evidence>
<proteinExistence type="predicted"/>
<feature type="transmembrane region" description="Helical" evidence="1">
    <location>
        <begin position="139"/>
        <end position="160"/>
    </location>
</feature>
<evidence type="ECO:0000313" key="3">
    <source>
        <dbReference type="Proteomes" id="UP001652700"/>
    </source>
</evidence>
<dbReference type="InterPro" id="IPR052728">
    <property type="entry name" value="O2_lipid_transport_reg"/>
</dbReference>
<keyword evidence="1" id="KW-0472">Membrane</keyword>
<dbReference type="PANTHER" id="PTHR11161">
    <property type="entry name" value="O-ACYLTRANSFERASE"/>
    <property type="match status" value="1"/>
</dbReference>
<reference evidence="2" key="1">
    <citation type="submission" date="2025-05" db="UniProtKB">
        <authorList>
            <consortium name="EnsemblMetazoa"/>
        </authorList>
    </citation>
    <scope>IDENTIFICATION</scope>
</reference>
<keyword evidence="1" id="KW-1133">Transmembrane helix</keyword>
<feature type="transmembrane region" description="Helical" evidence="1">
    <location>
        <begin position="180"/>
        <end position="198"/>
    </location>
</feature>
<dbReference type="EnsemblMetazoa" id="XM_050649815.1">
    <property type="protein sequence ID" value="XP_050505772.1"/>
    <property type="gene ID" value="LOC126884026"/>
</dbReference>
<organism evidence="2 3">
    <name type="scientific">Diabrotica virgifera virgifera</name>
    <name type="common">western corn rootworm</name>
    <dbReference type="NCBI Taxonomy" id="50390"/>
    <lineage>
        <taxon>Eukaryota</taxon>
        <taxon>Metazoa</taxon>
        <taxon>Ecdysozoa</taxon>
        <taxon>Arthropoda</taxon>
        <taxon>Hexapoda</taxon>
        <taxon>Insecta</taxon>
        <taxon>Pterygota</taxon>
        <taxon>Neoptera</taxon>
        <taxon>Endopterygota</taxon>
        <taxon>Coleoptera</taxon>
        <taxon>Polyphaga</taxon>
        <taxon>Cucujiformia</taxon>
        <taxon>Chrysomeloidea</taxon>
        <taxon>Chrysomelidae</taxon>
        <taxon>Galerucinae</taxon>
        <taxon>Diabroticina</taxon>
        <taxon>Diabroticites</taxon>
        <taxon>Diabrotica</taxon>
    </lineage>
</organism>
<evidence type="ECO:0000313" key="2">
    <source>
        <dbReference type="EnsemblMetazoa" id="XP_050505772.1"/>
    </source>
</evidence>
<dbReference type="Proteomes" id="UP001652700">
    <property type="component" value="Unplaced"/>
</dbReference>
<dbReference type="RefSeq" id="XP_050505772.1">
    <property type="nucleotide sequence ID" value="XM_050649815.1"/>
</dbReference>